<name>A0A1Y1YED5_9FUNG</name>
<sequence length="134" mass="14512">MKQSIATAAAIFALSIGTTNGLGINCRGSSDCNFVGNFGHVIAEMRQLCGGDQNQQFSNGQHIITVNEQITNFPVRRNFCAFTQNMGDRTIPKWKACQLLGFLADHGCNQCGSVPVDFPNVNDVSKGQLTVNRC</sequence>
<feature type="chain" id="PRO_5012485894" evidence="1">
    <location>
        <begin position="22"/>
        <end position="134"/>
    </location>
</feature>
<comment type="caution">
    <text evidence="3">The sequence shown here is derived from an EMBL/GenBank/DDBJ whole genome shotgun (WGS) entry which is preliminary data.</text>
</comment>
<gene>
    <name evidence="3" type="ORF">K493DRAFT_314616</name>
</gene>
<dbReference type="Pfam" id="PF09044">
    <property type="entry name" value="Kp4"/>
    <property type="match status" value="1"/>
</dbReference>
<evidence type="ECO:0000259" key="2">
    <source>
        <dbReference type="Pfam" id="PF09044"/>
    </source>
</evidence>
<dbReference type="Proteomes" id="UP000193498">
    <property type="component" value="Unassembled WGS sequence"/>
</dbReference>
<dbReference type="Gene3D" id="3.30.430.10">
    <property type="entry name" value="Killer Toxin P4, subunit A"/>
    <property type="match status" value="1"/>
</dbReference>
<feature type="signal peptide" evidence="1">
    <location>
        <begin position="1"/>
        <end position="21"/>
    </location>
</feature>
<dbReference type="OrthoDB" id="4177994at2759"/>
<protein>
    <submittedName>
        <fullName evidence="3">Killer toxin</fullName>
    </submittedName>
</protein>
<evidence type="ECO:0000313" key="4">
    <source>
        <dbReference type="Proteomes" id="UP000193498"/>
    </source>
</evidence>
<dbReference type="SUPFAM" id="SSF55221">
    <property type="entry name" value="Yeast killer toxins"/>
    <property type="match status" value="1"/>
</dbReference>
<dbReference type="InParanoid" id="A0A1Y1YED5"/>
<dbReference type="AlphaFoldDB" id="A0A1Y1YED5"/>
<keyword evidence="1" id="KW-0732">Signal</keyword>
<feature type="domain" description="Killer toxin Kp4" evidence="2">
    <location>
        <begin position="13"/>
        <end position="132"/>
    </location>
</feature>
<dbReference type="EMBL" id="MCFE01000158">
    <property type="protein sequence ID" value="ORX96283.1"/>
    <property type="molecule type" value="Genomic_DNA"/>
</dbReference>
<dbReference type="InterPro" id="IPR015131">
    <property type="entry name" value="Killer_tox_Kp4"/>
</dbReference>
<proteinExistence type="predicted"/>
<dbReference type="GO" id="GO:0005576">
    <property type="term" value="C:extracellular region"/>
    <property type="evidence" value="ECO:0007669"/>
    <property type="project" value="InterPro"/>
</dbReference>
<keyword evidence="4" id="KW-1185">Reference proteome</keyword>
<dbReference type="InterPro" id="IPR011329">
    <property type="entry name" value="Killer_tox_Kp4/SMK"/>
</dbReference>
<organism evidence="3 4">
    <name type="scientific">Basidiobolus meristosporus CBS 931.73</name>
    <dbReference type="NCBI Taxonomy" id="1314790"/>
    <lineage>
        <taxon>Eukaryota</taxon>
        <taxon>Fungi</taxon>
        <taxon>Fungi incertae sedis</taxon>
        <taxon>Zoopagomycota</taxon>
        <taxon>Entomophthoromycotina</taxon>
        <taxon>Basidiobolomycetes</taxon>
        <taxon>Basidiobolales</taxon>
        <taxon>Basidiobolaceae</taxon>
        <taxon>Basidiobolus</taxon>
    </lineage>
</organism>
<accession>A0A1Y1YED5</accession>
<reference evidence="3 4" key="1">
    <citation type="submission" date="2016-07" db="EMBL/GenBank/DDBJ databases">
        <title>Pervasive Adenine N6-methylation of Active Genes in Fungi.</title>
        <authorList>
            <consortium name="DOE Joint Genome Institute"/>
            <person name="Mondo S.J."/>
            <person name="Dannebaum R.O."/>
            <person name="Kuo R.C."/>
            <person name="Labutti K."/>
            <person name="Haridas S."/>
            <person name="Kuo A."/>
            <person name="Salamov A."/>
            <person name="Ahrendt S.R."/>
            <person name="Lipzen A."/>
            <person name="Sullivan W."/>
            <person name="Andreopoulos W.B."/>
            <person name="Clum A."/>
            <person name="Lindquist E."/>
            <person name="Daum C."/>
            <person name="Ramamoorthy G.K."/>
            <person name="Gryganskyi A."/>
            <person name="Culley D."/>
            <person name="Magnuson J.K."/>
            <person name="James T.Y."/>
            <person name="O'Malley M.A."/>
            <person name="Stajich J.E."/>
            <person name="Spatafora J.W."/>
            <person name="Visel A."/>
            <person name="Grigoriev I.V."/>
        </authorList>
    </citation>
    <scope>NUCLEOTIDE SEQUENCE [LARGE SCALE GENOMIC DNA]</scope>
    <source>
        <strain evidence="3 4">CBS 931.73</strain>
    </source>
</reference>
<evidence type="ECO:0000313" key="3">
    <source>
        <dbReference type="EMBL" id="ORX96283.1"/>
    </source>
</evidence>
<evidence type="ECO:0000256" key="1">
    <source>
        <dbReference type="SAM" id="SignalP"/>
    </source>
</evidence>